<accession>A0AAN0IPF3</accession>
<dbReference type="AlphaFoldDB" id="A0AAN0IPF3"/>
<evidence type="ECO:0000259" key="7">
    <source>
        <dbReference type="PROSITE" id="PS50862"/>
    </source>
</evidence>
<comment type="similarity">
    <text evidence="1">Belongs to the class-II aminoacyl-tRNA synthetase family. Type 1 subfamily.</text>
</comment>
<dbReference type="InterPro" id="IPR012340">
    <property type="entry name" value="NA-bd_OB-fold"/>
</dbReference>
<dbReference type="KEGG" id="aqu:100640845"/>
<keyword evidence="9" id="KW-1185">Reference proteome</keyword>
<evidence type="ECO:0000256" key="1">
    <source>
        <dbReference type="ARBA" id="ARBA00006303"/>
    </source>
</evidence>
<dbReference type="InterPro" id="IPR004364">
    <property type="entry name" value="Aa-tRNA-synt_II"/>
</dbReference>
<dbReference type="Pfam" id="PF01336">
    <property type="entry name" value="tRNA_anti-codon"/>
    <property type="match status" value="1"/>
</dbReference>
<dbReference type="NCBIfam" id="TIGR00459">
    <property type="entry name" value="aspS_bact"/>
    <property type="match status" value="1"/>
</dbReference>
<dbReference type="InterPro" id="IPR006195">
    <property type="entry name" value="aa-tRNA-synth_II"/>
</dbReference>
<dbReference type="Gene3D" id="3.30.1360.30">
    <property type="entry name" value="GAD-like domain"/>
    <property type="match status" value="1"/>
</dbReference>
<evidence type="ECO:0000256" key="6">
    <source>
        <dbReference type="ARBA" id="ARBA00023146"/>
    </source>
</evidence>
<dbReference type="CDD" id="cd04317">
    <property type="entry name" value="EcAspRS_like_N"/>
    <property type="match status" value="1"/>
</dbReference>
<dbReference type="GO" id="GO:0005524">
    <property type="term" value="F:ATP binding"/>
    <property type="evidence" value="ECO:0007669"/>
    <property type="project" value="UniProtKB-KW"/>
</dbReference>
<evidence type="ECO:0000256" key="3">
    <source>
        <dbReference type="ARBA" id="ARBA00022741"/>
    </source>
</evidence>
<dbReference type="InterPro" id="IPR045864">
    <property type="entry name" value="aa-tRNA-synth_II/BPL/LPL"/>
</dbReference>
<protein>
    <recommendedName>
        <fullName evidence="7">Aminoacyl-transfer RNA synthetases class-II family profile domain-containing protein</fullName>
    </recommendedName>
</protein>
<sequence>MAANAAKFLYRSRCFSSFRWYSASSYTYRTHTCGELRKDHVGSHVTLCGWTQKSRVMGKVGVVFVPLSDATGTTQVVTDNEEHREVLQSLPTESVVLVEGVVSDRPGHNLNKDMSTGDIEVQAKNIKILNKSSESLSFYPFSKAGGNTTEEMRLRERCLEIRRHQLQNILRFRSKVSSIIRQYLISEGFIEVETPTLFKPTPEGAREYLVPTREKGKFYSLAQSPQQFKQLLMVGGVDRYFQFARCYRDETSRVDRQPEFTQIDLEMSFTSAQDLMSLIESMMTQLLKSLDYKFTAPFPVMTYREAMDDYGSDKPDTRLGMKFNWLSEKFKDTSTLVAFDIPKEFLNQKKGLSFDTSVEMSNGIIFTYRNGHVNVIADGGGVLSESIINDKENTINKLKEILGDRDCVVTSFDEEKHKDSALDNLGKFRIENGSFLKETKELHSQFELLWVTGFPLFEEEEEGGGTVIKSVHHPFTAPVPEHEELMYSTDANQLTKIVGQQYDLVVNGWELGGGSIRIHNPLLQEHVFENILKAETTSFSHLIKGLWSGCPPHGGIALGLDRLIALLCNTKTIKEVIAFPKSLQGYDAMCGSPATLTDDQLLEYHLKIN</sequence>
<keyword evidence="3" id="KW-0547">Nucleotide-binding</keyword>
<dbReference type="Gene3D" id="3.30.930.10">
    <property type="entry name" value="Bira Bifunctional Protein, Domain 2"/>
    <property type="match status" value="1"/>
</dbReference>
<keyword evidence="4" id="KW-0067">ATP-binding</keyword>
<dbReference type="Pfam" id="PF00152">
    <property type="entry name" value="tRNA-synt_2"/>
    <property type="match status" value="1"/>
</dbReference>
<reference evidence="9" key="1">
    <citation type="journal article" date="2010" name="Nature">
        <title>The Amphimedon queenslandica genome and the evolution of animal complexity.</title>
        <authorList>
            <person name="Srivastava M."/>
            <person name="Simakov O."/>
            <person name="Chapman J."/>
            <person name="Fahey B."/>
            <person name="Gauthier M.E."/>
            <person name="Mitros T."/>
            <person name="Richards G.S."/>
            <person name="Conaco C."/>
            <person name="Dacre M."/>
            <person name="Hellsten U."/>
            <person name="Larroux C."/>
            <person name="Putnam N.H."/>
            <person name="Stanke M."/>
            <person name="Adamska M."/>
            <person name="Darling A."/>
            <person name="Degnan S.M."/>
            <person name="Oakley T.H."/>
            <person name="Plachetzki D.C."/>
            <person name="Zhai Y."/>
            <person name="Adamski M."/>
            <person name="Calcino A."/>
            <person name="Cummins S.F."/>
            <person name="Goodstein D.M."/>
            <person name="Harris C."/>
            <person name="Jackson D.J."/>
            <person name="Leys S.P."/>
            <person name="Shu S."/>
            <person name="Woodcroft B.J."/>
            <person name="Vervoort M."/>
            <person name="Kosik K.S."/>
            <person name="Manning G."/>
            <person name="Degnan B.M."/>
            <person name="Rokhsar D.S."/>
        </authorList>
    </citation>
    <scope>NUCLEOTIDE SEQUENCE [LARGE SCALE GENOMIC DNA]</scope>
</reference>
<dbReference type="InterPro" id="IPR047089">
    <property type="entry name" value="Asp-tRNA-ligase_1_N"/>
</dbReference>
<keyword evidence="5" id="KW-0648">Protein biosynthesis</keyword>
<dbReference type="Gene3D" id="2.40.50.140">
    <property type="entry name" value="Nucleic acid-binding proteins"/>
    <property type="match status" value="1"/>
</dbReference>
<dbReference type="InterPro" id="IPR004365">
    <property type="entry name" value="NA-bd_OB_tRNA"/>
</dbReference>
<evidence type="ECO:0000256" key="2">
    <source>
        <dbReference type="ARBA" id="ARBA00022598"/>
    </source>
</evidence>
<keyword evidence="6" id="KW-0030">Aminoacyl-tRNA synthetase</keyword>
<evidence type="ECO:0000256" key="5">
    <source>
        <dbReference type="ARBA" id="ARBA00022917"/>
    </source>
</evidence>
<proteinExistence type="inferred from homology"/>
<evidence type="ECO:0000256" key="4">
    <source>
        <dbReference type="ARBA" id="ARBA00022840"/>
    </source>
</evidence>
<dbReference type="EnsemblMetazoa" id="XM_011407714.2">
    <property type="protein sequence ID" value="XP_011406016.1"/>
    <property type="gene ID" value="LOC100640845"/>
</dbReference>
<dbReference type="InterPro" id="IPR004115">
    <property type="entry name" value="GAD-like_sf"/>
</dbReference>
<dbReference type="InterPro" id="IPR004524">
    <property type="entry name" value="Asp-tRNA-ligase_1"/>
</dbReference>
<dbReference type="SUPFAM" id="SSF55681">
    <property type="entry name" value="Class II aaRS and biotin synthetases"/>
    <property type="match status" value="1"/>
</dbReference>
<dbReference type="GO" id="GO:0004815">
    <property type="term" value="F:aspartate-tRNA ligase activity"/>
    <property type="evidence" value="ECO:0007669"/>
    <property type="project" value="TreeGrafter"/>
</dbReference>
<dbReference type="PROSITE" id="PS50862">
    <property type="entry name" value="AA_TRNA_LIGASE_II"/>
    <property type="match status" value="1"/>
</dbReference>
<keyword evidence="2" id="KW-0436">Ligase</keyword>
<evidence type="ECO:0000313" key="8">
    <source>
        <dbReference type="EnsemblMetazoa" id="XP_011406016.1"/>
    </source>
</evidence>
<organism evidence="8 9">
    <name type="scientific">Amphimedon queenslandica</name>
    <name type="common">Sponge</name>
    <dbReference type="NCBI Taxonomy" id="400682"/>
    <lineage>
        <taxon>Eukaryota</taxon>
        <taxon>Metazoa</taxon>
        <taxon>Porifera</taxon>
        <taxon>Demospongiae</taxon>
        <taxon>Heteroscleromorpha</taxon>
        <taxon>Haplosclerida</taxon>
        <taxon>Niphatidae</taxon>
        <taxon>Amphimedon</taxon>
    </lineage>
</organism>
<dbReference type="GO" id="GO:0006422">
    <property type="term" value="P:aspartyl-tRNA aminoacylation"/>
    <property type="evidence" value="ECO:0007669"/>
    <property type="project" value="TreeGrafter"/>
</dbReference>
<dbReference type="RefSeq" id="XP_011406016.1">
    <property type="nucleotide sequence ID" value="XM_011407714.2"/>
</dbReference>
<name>A0AAN0IPF3_AMPQE</name>
<dbReference type="PANTHER" id="PTHR22594">
    <property type="entry name" value="ASPARTYL/LYSYL-TRNA SYNTHETASE"/>
    <property type="match status" value="1"/>
</dbReference>
<dbReference type="Proteomes" id="UP000007879">
    <property type="component" value="Unassembled WGS sequence"/>
</dbReference>
<dbReference type="SUPFAM" id="SSF50249">
    <property type="entry name" value="Nucleic acid-binding proteins"/>
    <property type="match status" value="1"/>
</dbReference>
<reference evidence="8" key="2">
    <citation type="submission" date="2024-06" db="UniProtKB">
        <authorList>
            <consortium name="EnsemblMetazoa"/>
        </authorList>
    </citation>
    <scope>IDENTIFICATION</scope>
</reference>
<dbReference type="GeneID" id="100640845"/>
<dbReference type="PRINTS" id="PR01042">
    <property type="entry name" value="TRNASYNTHASP"/>
</dbReference>
<dbReference type="InterPro" id="IPR002312">
    <property type="entry name" value="Asp/Asn-tRNA-synth_IIb"/>
</dbReference>
<dbReference type="GO" id="GO:0005739">
    <property type="term" value="C:mitochondrion"/>
    <property type="evidence" value="ECO:0007669"/>
    <property type="project" value="TreeGrafter"/>
</dbReference>
<feature type="domain" description="Aminoacyl-transfer RNA synthetases class-II family profile" evidence="7">
    <location>
        <begin position="170"/>
        <end position="580"/>
    </location>
</feature>
<dbReference type="HAMAP" id="MF_00044">
    <property type="entry name" value="Asp_tRNA_synth_type1"/>
    <property type="match status" value="1"/>
</dbReference>
<dbReference type="NCBIfam" id="NF001750">
    <property type="entry name" value="PRK00476.1"/>
    <property type="match status" value="1"/>
</dbReference>
<dbReference type="GO" id="GO:0003676">
    <property type="term" value="F:nucleic acid binding"/>
    <property type="evidence" value="ECO:0007669"/>
    <property type="project" value="InterPro"/>
</dbReference>
<dbReference type="PANTHER" id="PTHR22594:SF5">
    <property type="entry name" value="ASPARTATE--TRNA LIGASE, MITOCHONDRIAL"/>
    <property type="match status" value="1"/>
</dbReference>
<evidence type="ECO:0000313" key="9">
    <source>
        <dbReference type="Proteomes" id="UP000007879"/>
    </source>
</evidence>